<proteinExistence type="predicted"/>
<organism evidence="1 2">
    <name type="scientific">Desulfosporosinus nitroreducens</name>
    <dbReference type="NCBI Taxonomy" id="2018668"/>
    <lineage>
        <taxon>Bacteria</taxon>
        <taxon>Bacillati</taxon>
        <taxon>Bacillota</taxon>
        <taxon>Clostridia</taxon>
        <taxon>Eubacteriales</taxon>
        <taxon>Desulfitobacteriaceae</taxon>
        <taxon>Desulfosporosinus</taxon>
    </lineage>
</organism>
<name>A0ABT8QN62_9FIRM</name>
<dbReference type="RefSeq" id="WP_252472554.1">
    <property type="nucleotide sequence ID" value="NZ_JAMHFY010000029.1"/>
</dbReference>
<comment type="caution">
    <text evidence="1">The sequence shown here is derived from an EMBL/GenBank/DDBJ whole genome shotgun (WGS) entry which is preliminary data.</text>
</comment>
<reference evidence="1" key="1">
    <citation type="submission" date="2022-05" db="EMBL/GenBank/DDBJ databases">
        <title>Expanded diversity of anoxic marine methylotrophy in a Black Sea sulfate reducing microorganism.</title>
        <authorList>
            <person name="Fischer P.Q."/>
            <person name="Stams A.J.M."/>
            <person name="Villanueva L."/>
            <person name="Sousa D.Z."/>
        </authorList>
    </citation>
    <scope>NUCLEOTIDE SEQUENCE</scope>
    <source>
        <strain evidence="1">P130</strain>
    </source>
</reference>
<keyword evidence="2" id="KW-1185">Reference proteome</keyword>
<evidence type="ECO:0000313" key="2">
    <source>
        <dbReference type="Proteomes" id="UP001176021"/>
    </source>
</evidence>
<sequence>MNLNQATEESTLFQYRIVCERCHKTIFYSGQGNGETISVLCDKCTEATI</sequence>
<protein>
    <recommendedName>
        <fullName evidence="3">GapA-binding peptide SR1P</fullName>
    </recommendedName>
</protein>
<accession>A0ABT8QN62</accession>
<dbReference type="EMBL" id="JAMJEV010000005">
    <property type="protein sequence ID" value="MDO0822777.1"/>
    <property type="molecule type" value="Genomic_DNA"/>
</dbReference>
<dbReference type="Proteomes" id="UP001176021">
    <property type="component" value="Unassembled WGS sequence"/>
</dbReference>
<gene>
    <name evidence="1" type="ORF">M8H41_07925</name>
</gene>
<evidence type="ECO:0008006" key="3">
    <source>
        <dbReference type="Google" id="ProtNLM"/>
    </source>
</evidence>
<evidence type="ECO:0000313" key="1">
    <source>
        <dbReference type="EMBL" id="MDO0822777.1"/>
    </source>
</evidence>